<organism evidence="1 2">
    <name type="scientific">Hyphomonas polymorpha PS728</name>
    <dbReference type="NCBI Taxonomy" id="1280954"/>
    <lineage>
        <taxon>Bacteria</taxon>
        <taxon>Pseudomonadati</taxon>
        <taxon>Pseudomonadota</taxon>
        <taxon>Alphaproteobacteria</taxon>
        <taxon>Hyphomonadales</taxon>
        <taxon>Hyphomonadaceae</taxon>
        <taxon>Hyphomonas</taxon>
    </lineage>
</organism>
<dbReference type="OrthoDB" id="667202at2"/>
<comment type="caution">
    <text evidence="1">The sequence shown here is derived from an EMBL/GenBank/DDBJ whole genome shotgun (WGS) entry which is preliminary data.</text>
</comment>
<reference evidence="1 2" key="1">
    <citation type="journal article" date="2014" name="Antonie Van Leeuwenhoek">
        <title>Hyphomonas beringensis sp. nov. and Hyphomonas chukchiensis sp. nov., isolated from surface seawater of the Bering Sea and Chukchi Sea.</title>
        <authorList>
            <person name="Li C."/>
            <person name="Lai Q."/>
            <person name="Li G."/>
            <person name="Dong C."/>
            <person name="Wang J."/>
            <person name="Liao Y."/>
            <person name="Shao Z."/>
        </authorList>
    </citation>
    <scope>NUCLEOTIDE SEQUENCE [LARGE SCALE GENOMIC DNA]</scope>
    <source>
        <strain evidence="1 2">PS728</strain>
    </source>
</reference>
<dbReference type="Proteomes" id="UP000027100">
    <property type="component" value="Unassembled WGS sequence"/>
</dbReference>
<protein>
    <recommendedName>
        <fullName evidence="3">SnoaL-like domain-containing protein</fullName>
    </recommendedName>
</protein>
<accession>A0A062VHF4</accession>
<dbReference type="RefSeq" id="WP_035596947.1">
    <property type="nucleotide sequence ID" value="NZ_ARYM01000008.1"/>
</dbReference>
<dbReference type="eggNOG" id="ENOG5032F4M">
    <property type="taxonomic scope" value="Bacteria"/>
</dbReference>
<evidence type="ECO:0000313" key="1">
    <source>
        <dbReference type="EMBL" id="KCZ98897.1"/>
    </source>
</evidence>
<name>A0A062VHF4_9PROT</name>
<evidence type="ECO:0000313" key="2">
    <source>
        <dbReference type="Proteomes" id="UP000027100"/>
    </source>
</evidence>
<proteinExistence type="predicted"/>
<dbReference type="EMBL" id="ARYM01000008">
    <property type="protein sequence ID" value="KCZ98897.1"/>
    <property type="molecule type" value="Genomic_DNA"/>
</dbReference>
<evidence type="ECO:0008006" key="3">
    <source>
        <dbReference type="Google" id="ProtNLM"/>
    </source>
</evidence>
<sequence length="143" mass="16495">MAETREETLRRFFQQYAKATREGDTEIIATSYAPTYIETSPDTFVAWKVDEQYRKALVERHTMLQQQLGLQALDVEIVSAEEVAPLHYMVRARWKMTFAKARAGNVTSLFDITYMVKIASKPQILAYISHESEEAVMRRDGVI</sequence>
<dbReference type="STRING" id="1280954.HPO_08354"/>
<gene>
    <name evidence="1" type="ORF">HPO_08354</name>
</gene>
<dbReference type="AlphaFoldDB" id="A0A062VHF4"/>
<dbReference type="PATRIC" id="fig|1280954.3.peg.1695"/>
<dbReference type="Gene3D" id="3.10.450.50">
    <property type="match status" value="1"/>
</dbReference>
<keyword evidence="2" id="KW-1185">Reference proteome</keyword>